<dbReference type="NCBIfam" id="TIGR01840">
    <property type="entry name" value="esterase_phb"/>
    <property type="match status" value="1"/>
</dbReference>
<dbReference type="PANTHER" id="PTHR43037">
    <property type="entry name" value="UNNAMED PRODUCT-RELATED"/>
    <property type="match status" value="1"/>
</dbReference>
<evidence type="ECO:0000313" key="4">
    <source>
        <dbReference type="EMBL" id="AXI78931.1"/>
    </source>
</evidence>
<gene>
    <name evidence="4" type="ORF">C7M71_017445</name>
</gene>
<dbReference type="Proteomes" id="UP000249340">
    <property type="component" value="Chromosome"/>
</dbReference>
<keyword evidence="1" id="KW-0732">Signal</keyword>
<dbReference type="EMBL" id="CP031264">
    <property type="protein sequence ID" value="AXI78931.1"/>
    <property type="molecule type" value="Genomic_DNA"/>
</dbReference>
<evidence type="ECO:0000256" key="1">
    <source>
        <dbReference type="ARBA" id="ARBA00022729"/>
    </source>
</evidence>
<protein>
    <submittedName>
        <fullName evidence="4">Esterase</fullName>
    </submittedName>
</protein>
<dbReference type="OrthoDB" id="9767239at2"/>
<organism evidence="4 5">
    <name type="scientific">Peterkaempfera bronchialis</name>
    <dbReference type="NCBI Taxonomy" id="2126346"/>
    <lineage>
        <taxon>Bacteria</taxon>
        <taxon>Bacillati</taxon>
        <taxon>Actinomycetota</taxon>
        <taxon>Actinomycetes</taxon>
        <taxon>Kitasatosporales</taxon>
        <taxon>Streptomycetaceae</taxon>
        <taxon>Peterkaempfera</taxon>
    </lineage>
</organism>
<dbReference type="InterPro" id="IPR029058">
    <property type="entry name" value="AB_hydrolase_fold"/>
</dbReference>
<dbReference type="PANTHER" id="PTHR43037:SF1">
    <property type="entry name" value="BLL1128 PROTEIN"/>
    <property type="match status" value="1"/>
</dbReference>
<dbReference type="SUPFAM" id="SSF53474">
    <property type="entry name" value="alpha/beta-Hydrolases"/>
    <property type="match status" value="2"/>
</dbReference>
<proteinExistence type="predicted"/>
<reference evidence="5" key="1">
    <citation type="submission" date="2018-07" db="EMBL/GenBank/DDBJ databases">
        <title>Streptacidiphilus bronchialis DSM 106435 chromosome.</title>
        <authorList>
            <person name="Batra D."/>
            <person name="Gulvik C.A."/>
        </authorList>
    </citation>
    <scope>NUCLEOTIDE SEQUENCE [LARGE SCALE GENOMIC DNA]</scope>
    <source>
        <strain evidence="5">DSM 106435</strain>
    </source>
</reference>
<name>A0A345SYX6_9ACTN</name>
<keyword evidence="5" id="KW-1185">Reference proteome</keyword>
<sequence length="547" mass="56547">MRTAHRRSIRSAAVAVLGVVAVVAAVLGLGPGGATAAHAASLVQVTGFGSNPGNLQMYRYVPDGLPSGRPLVLALHGCAQSAAAYDDETGWTKWADQWGFSLVLPQQQSSNNSTSCFNWFQAGDFSRDQGEALSIRQMVDRMKADYGTDAGRVYVTGLSAGGAMTAALLADYPDVFAGGGVVAGLPYRCASSVNEASVDCMTLGKNQTPKQWGDLVRSAYPSWTGARPKVSLWQGDADYTVKTTNLGELMKQWTDANGVDQTADISDTVAGYPHRVYTDASGSPRVETYTITGMGHGQPVDPGSGATQCGTAGAYILNVHICASYWIGHFWGLDGSTGTPTPTPTPTPTATPTLTPTPTPTATPTDGSTTTLTLANDDARDGYVKATADGGSASVGPLESTMGLAVGRGADGQYNRTLLSFDTSRIPAGATVTGARLTVAYGSSVGNPWTSPAGNRLLVDVRSGCFGTTCSTEAADWAAAPTAAGVAEVGAFSSGTQTSSAFSAAGLAAIDRTGTTQLRLAFERPQTALAYVFLQHGAKATLTVEYR</sequence>
<evidence type="ECO:0000256" key="2">
    <source>
        <dbReference type="ARBA" id="ARBA00022801"/>
    </source>
</evidence>
<dbReference type="AlphaFoldDB" id="A0A345SYX6"/>
<accession>A0A345SYX6</accession>
<evidence type="ECO:0000256" key="3">
    <source>
        <dbReference type="SAM" id="MobiDB-lite"/>
    </source>
</evidence>
<evidence type="ECO:0000313" key="5">
    <source>
        <dbReference type="Proteomes" id="UP000249340"/>
    </source>
</evidence>
<dbReference type="InterPro" id="IPR050955">
    <property type="entry name" value="Plant_Biomass_Hydrol_Est"/>
</dbReference>
<feature type="compositionally biased region" description="Low complexity" evidence="3">
    <location>
        <begin position="362"/>
        <end position="371"/>
    </location>
</feature>
<dbReference type="GO" id="GO:0005576">
    <property type="term" value="C:extracellular region"/>
    <property type="evidence" value="ECO:0007669"/>
    <property type="project" value="InterPro"/>
</dbReference>
<dbReference type="Gene3D" id="3.40.50.1820">
    <property type="entry name" value="alpha/beta hydrolase"/>
    <property type="match status" value="1"/>
</dbReference>
<dbReference type="KEGG" id="stri:C7M71_017445"/>
<dbReference type="GO" id="GO:0016787">
    <property type="term" value="F:hydrolase activity"/>
    <property type="evidence" value="ECO:0007669"/>
    <property type="project" value="UniProtKB-KW"/>
</dbReference>
<dbReference type="Pfam" id="PF10503">
    <property type="entry name" value="Esterase_PHB"/>
    <property type="match status" value="1"/>
</dbReference>
<feature type="region of interest" description="Disordered" evidence="3">
    <location>
        <begin position="337"/>
        <end position="371"/>
    </location>
</feature>
<dbReference type="RefSeq" id="WP_111492182.1">
    <property type="nucleotide sequence ID" value="NZ_CP031264.1"/>
</dbReference>
<dbReference type="InterPro" id="IPR010126">
    <property type="entry name" value="Esterase_phb"/>
</dbReference>
<feature type="compositionally biased region" description="Pro residues" evidence="3">
    <location>
        <begin position="341"/>
        <end position="361"/>
    </location>
</feature>
<keyword evidence="2" id="KW-0378">Hydrolase</keyword>